<evidence type="ECO:0000313" key="5">
    <source>
        <dbReference type="EMBL" id="QHU34603.1"/>
    </source>
</evidence>
<keyword evidence="1" id="KW-0479">Metal-binding</keyword>
<dbReference type="AlphaFoldDB" id="A0A6C0LW04"/>
<sequence>MSYRTTGTSALSTVLNNQKNISILEKIVYEQTDDEDMYKTVIFQVISDIQVGVSLKETFRMVKDGNIGWKHHSYTVMSKLIDEQNEFIENPFEVEEGVHECRGCGSKRVFSYSKQVRSSDEGTSVFCECVACHIKWKESG</sequence>
<dbReference type="SMART" id="SM00440">
    <property type="entry name" value="ZnF_C2C2"/>
    <property type="match status" value="1"/>
</dbReference>
<protein>
    <recommendedName>
        <fullName evidence="4">TFIIS-type domain-containing protein</fullName>
    </recommendedName>
</protein>
<dbReference type="GO" id="GO:0006351">
    <property type="term" value="P:DNA-templated transcription"/>
    <property type="evidence" value="ECO:0007669"/>
    <property type="project" value="InterPro"/>
</dbReference>
<dbReference type="Pfam" id="PF01096">
    <property type="entry name" value="Zn_ribbon_TFIIS"/>
    <property type="match status" value="1"/>
</dbReference>
<dbReference type="GO" id="GO:0008270">
    <property type="term" value="F:zinc ion binding"/>
    <property type="evidence" value="ECO:0007669"/>
    <property type="project" value="UniProtKB-KW"/>
</dbReference>
<keyword evidence="2" id="KW-0863">Zinc-finger</keyword>
<evidence type="ECO:0000256" key="3">
    <source>
        <dbReference type="ARBA" id="ARBA00022833"/>
    </source>
</evidence>
<reference evidence="5" key="1">
    <citation type="journal article" date="2020" name="Nature">
        <title>Giant virus diversity and host interactions through global metagenomics.</title>
        <authorList>
            <person name="Schulz F."/>
            <person name="Roux S."/>
            <person name="Paez-Espino D."/>
            <person name="Jungbluth S."/>
            <person name="Walsh D.A."/>
            <person name="Denef V.J."/>
            <person name="McMahon K.D."/>
            <person name="Konstantinidis K.T."/>
            <person name="Eloe-Fadrosh E.A."/>
            <person name="Kyrpides N.C."/>
            <person name="Woyke T."/>
        </authorList>
    </citation>
    <scope>NUCLEOTIDE SEQUENCE</scope>
    <source>
        <strain evidence="5">GVMAG-S-1016713-169</strain>
    </source>
</reference>
<evidence type="ECO:0000256" key="2">
    <source>
        <dbReference type="ARBA" id="ARBA00022771"/>
    </source>
</evidence>
<dbReference type="Gene3D" id="2.20.25.10">
    <property type="match status" value="1"/>
</dbReference>
<dbReference type="PROSITE" id="PS51133">
    <property type="entry name" value="ZF_TFIIS_2"/>
    <property type="match status" value="1"/>
</dbReference>
<evidence type="ECO:0000259" key="4">
    <source>
        <dbReference type="PROSITE" id="PS51133"/>
    </source>
</evidence>
<evidence type="ECO:0000256" key="1">
    <source>
        <dbReference type="ARBA" id="ARBA00022723"/>
    </source>
</evidence>
<feature type="domain" description="TFIIS-type" evidence="4">
    <location>
        <begin position="97"/>
        <end position="137"/>
    </location>
</feature>
<dbReference type="InterPro" id="IPR001222">
    <property type="entry name" value="Znf_TFIIS"/>
</dbReference>
<organism evidence="5">
    <name type="scientific">viral metagenome</name>
    <dbReference type="NCBI Taxonomy" id="1070528"/>
    <lineage>
        <taxon>unclassified sequences</taxon>
        <taxon>metagenomes</taxon>
        <taxon>organismal metagenomes</taxon>
    </lineage>
</organism>
<proteinExistence type="predicted"/>
<dbReference type="SUPFAM" id="SSF57783">
    <property type="entry name" value="Zinc beta-ribbon"/>
    <property type="match status" value="1"/>
</dbReference>
<dbReference type="GO" id="GO:0003676">
    <property type="term" value="F:nucleic acid binding"/>
    <property type="evidence" value="ECO:0007669"/>
    <property type="project" value="InterPro"/>
</dbReference>
<accession>A0A6C0LW04</accession>
<dbReference type="EMBL" id="MN740575">
    <property type="protein sequence ID" value="QHU34603.1"/>
    <property type="molecule type" value="Genomic_DNA"/>
</dbReference>
<keyword evidence="3" id="KW-0862">Zinc</keyword>
<name>A0A6C0LW04_9ZZZZ</name>